<keyword evidence="9" id="KW-0472">Membrane</keyword>
<dbReference type="SUPFAM" id="SSF55874">
    <property type="entry name" value="ATPase domain of HSP90 chaperone/DNA topoisomerase II/histidine kinase"/>
    <property type="match status" value="1"/>
</dbReference>
<reference evidence="12" key="1">
    <citation type="submission" date="2017-01" db="EMBL/GenBank/DDBJ databases">
        <authorList>
            <person name="Varghese N."/>
            <person name="Submissions S."/>
        </authorList>
    </citation>
    <scope>NUCLEOTIDE SEQUENCE [LARGE SCALE GENOMIC DNA]</scope>
    <source>
        <strain evidence="12">DSM 21054</strain>
    </source>
</reference>
<evidence type="ECO:0000259" key="10">
    <source>
        <dbReference type="PROSITE" id="PS50109"/>
    </source>
</evidence>
<evidence type="ECO:0000256" key="1">
    <source>
        <dbReference type="ARBA" id="ARBA00000085"/>
    </source>
</evidence>
<evidence type="ECO:0000256" key="5">
    <source>
        <dbReference type="ARBA" id="ARBA00022741"/>
    </source>
</evidence>
<dbReference type="PANTHER" id="PTHR41523">
    <property type="entry name" value="TWO-COMPONENT SYSTEM SENSOR PROTEIN"/>
    <property type="match status" value="1"/>
</dbReference>
<evidence type="ECO:0000313" key="11">
    <source>
        <dbReference type="EMBL" id="SIT27479.1"/>
    </source>
</evidence>
<dbReference type="InterPro" id="IPR011495">
    <property type="entry name" value="Sig_transdc_His_kin_sub2_dim/P"/>
</dbReference>
<evidence type="ECO:0000256" key="4">
    <source>
        <dbReference type="ARBA" id="ARBA00022679"/>
    </source>
</evidence>
<dbReference type="InterPro" id="IPR005467">
    <property type="entry name" value="His_kinase_dom"/>
</dbReference>
<dbReference type="Gene3D" id="3.30.565.10">
    <property type="entry name" value="Histidine kinase-like ATPase, C-terminal domain"/>
    <property type="match status" value="1"/>
</dbReference>
<keyword evidence="6 11" id="KW-0418">Kinase</keyword>
<dbReference type="PROSITE" id="PS50109">
    <property type="entry name" value="HIS_KIN"/>
    <property type="match status" value="1"/>
</dbReference>
<organism evidence="11 12">
    <name type="scientific">Filimonas lacunae</name>
    <dbReference type="NCBI Taxonomy" id="477680"/>
    <lineage>
        <taxon>Bacteria</taxon>
        <taxon>Pseudomonadati</taxon>
        <taxon>Bacteroidota</taxon>
        <taxon>Chitinophagia</taxon>
        <taxon>Chitinophagales</taxon>
        <taxon>Chitinophagaceae</taxon>
        <taxon>Filimonas</taxon>
    </lineage>
</organism>
<dbReference type="GO" id="GO:0005524">
    <property type="term" value="F:ATP binding"/>
    <property type="evidence" value="ECO:0007669"/>
    <property type="project" value="UniProtKB-KW"/>
</dbReference>
<gene>
    <name evidence="11" type="ORF">SAMN05421788_107246</name>
</gene>
<dbReference type="EC" id="2.7.13.3" evidence="2"/>
<feature type="coiled-coil region" evidence="8">
    <location>
        <begin position="469"/>
        <end position="496"/>
    </location>
</feature>
<dbReference type="PANTHER" id="PTHR41523:SF8">
    <property type="entry name" value="ETHYLENE RESPONSE SENSOR PROTEIN"/>
    <property type="match status" value="1"/>
</dbReference>
<evidence type="ECO:0000256" key="9">
    <source>
        <dbReference type="SAM" id="Phobius"/>
    </source>
</evidence>
<dbReference type="EMBL" id="FTOR01000007">
    <property type="protein sequence ID" value="SIT27479.1"/>
    <property type="molecule type" value="Genomic_DNA"/>
</dbReference>
<dbReference type="InterPro" id="IPR003594">
    <property type="entry name" value="HATPase_dom"/>
</dbReference>
<keyword evidence="8" id="KW-0175">Coiled coil</keyword>
<evidence type="ECO:0000256" key="7">
    <source>
        <dbReference type="ARBA" id="ARBA00022840"/>
    </source>
</evidence>
<proteinExistence type="predicted"/>
<dbReference type="Proteomes" id="UP000186917">
    <property type="component" value="Unassembled WGS sequence"/>
</dbReference>
<sequence>MDLLLVLGRYYLENPGELPKDLDSALLICRAAARMSVALNYAAGKGKAQLLEANICFEKGQPEQSRQLLHATLVFCREHHLLATEAECNVSLAHLASNARENLDEKMRLYKLAIQLFKEADEKQSEATSLKMLADFSQIKGNHVEALAYLHQAQLIYDSIHFADMQGVYNLFSNIYAQMGNYTLALKYGLMAAKTAEDMQDSSLQVSSIYNHLALTYYQLYQDSSAINTWKKSLQIAQQFKDTGYIGTITCNIAHLYHRMHRYNDAIRMLNSLRNWNFVDLQNRIRVPYIFFNVYESLKQRDKMDFYYKQLLQFHVTIDRDDPNQPNIYKAIIRYLFSTRQYSQMLPYVQELDNITMRSGNNNIRSQNQLEWFRMDSATGNLASALEHYKLYKAYSDSVFNIEKSKQIYNLEVEFETERKDKNIQLLTQKNELQHKTIQKEKLTSQILIGGALLLTLLLLLSFSSYRLKRRVNLQLQNKQEEINTQNQLLKNVLREKEWLLREIHHRVKNNLQIVISLLNTQSAYLNNEDALAAIRNSQHRMHAMSLIHQKLYQSDNMACIDMDWYIRELVTYMRYSFHTDKRIRFTLHSQTIELDVVQAIPLGLILNEAVSNAIKYAFPDNRTGAIHISFEKEEDDYCLLTISDNGVGLPEGFDIHQCQSLGMSLMNGLSEQLGGVFYINNHNGVTITIHFPLNRQLEINGNPATINTML</sequence>
<evidence type="ECO:0000313" key="12">
    <source>
        <dbReference type="Proteomes" id="UP000186917"/>
    </source>
</evidence>
<keyword evidence="5" id="KW-0547">Nucleotide-binding</keyword>
<comment type="catalytic activity">
    <reaction evidence="1">
        <text>ATP + protein L-histidine = ADP + protein N-phospho-L-histidine.</text>
        <dbReference type="EC" id="2.7.13.3"/>
    </reaction>
</comment>
<keyword evidence="12" id="KW-1185">Reference proteome</keyword>
<feature type="domain" description="Histidine kinase" evidence="10">
    <location>
        <begin position="503"/>
        <end position="696"/>
    </location>
</feature>
<keyword evidence="7" id="KW-0067">ATP-binding</keyword>
<protein>
    <recommendedName>
        <fullName evidence="2">histidine kinase</fullName>
        <ecNumber evidence="2">2.7.13.3</ecNumber>
    </recommendedName>
</protein>
<feature type="transmembrane region" description="Helical" evidence="9">
    <location>
        <begin position="443"/>
        <end position="463"/>
    </location>
</feature>
<dbReference type="Gene3D" id="3.30.450.20">
    <property type="entry name" value="PAS domain"/>
    <property type="match status" value="1"/>
</dbReference>
<dbReference type="Pfam" id="PF07568">
    <property type="entry name" value="HisKA_2"/>
    <property type="match status" value="1"/>
</dbReference>
<dbReference type="Gene3D" id="1.25.40.10">
    <property type="entry name" value="Tetratricopeptide repeat domain"/>
    <property type="match status" value="2"/>
</dbReference>
<dbReference type="AlphaFoldDB" id="A0A1N7QXD3"/>
<evidence type="ECO:0000256" key="3">
    <source>
        <dbReference type="ARBA" id="ARBA00022553"/>
    </source>
</evidence>
<evidence type="ECO:0000256" key="2">
    <source>
        <dbReference type="ARBA" id="ARBA00012438"/>
    </source>
</evidence>
<keyword evidence="9" id="KW-0812">Transmembrane</keyword>
<dbReference type="SMART" id="SM00387">
    <property type="entry name" value="HATPase_c"/>
    <property type="match status" value="1"/>
</dbReference>
<accession>A0A1N7QXD3</accession>
<dbReference type="Pfam" id="PF02518">
    <property type="entry name" value="HATPase_c"/>
    <property type="match status" value="1"/>
</dbReference>
<dbReference type="STRING" id="477680.SAMN05421788_107246"/>
<evidence type="ECO:0000256" key="6">
    <source>
        <dbReference type="ARBA" id="ARBA00022777"/>
    </source>
</evidence>
<keyword evidence="9" id="KW-1133">Transmembrane helix</keyword>
<keyword evidence="4" id="KW-0808">Transferase</keyword>
<dbReference type="SMART" id="SM00028">
    <property type="entry name" value="TPR"/>
    <property type="match status" value="4"/>
</dbReference>
<name>A0A1N7QXD3_9BACT</name>
<keyword evidence="3" id="KW-0597">Phosphoprotein</keyword>
<dbReference type="InterPro" id="IPR019734">
    <property type="entry name" value="TPR_rpt"/>
</dbReference>
<dbReference type="GO" id="GO:0004673">
    <property type="term" value="F:protein histidine kinase activity"/>
    <property type="evidence" value="ECO:0007669"/>
    <property type="project" value="UniProtKB-EC"/>
</dbReference>
<evidence type="ECO:0000256" key="8">
    <source>
        <dbReference type="SAM" id="Coils"/>
    </source>
</evidence>
<dbReference type="InterPro" id="IPR011990">
    <property type="entry name" value="TPR-like_helical_dom_sf"/>
</dbReference>
<dbReference type="SUPFAM" id="SSF48452">
    <property type="entry name" value="TPR-like"/>
    <property type="match status" value="2"/>
</dbReference>
<dbReference type="InterPro" id="IPR036890">
    <property type="entry name" value="HATPase_C_sf"/>
</dbReference>